<dbReference type="Proteomes" id="UP000499080">
    <property type="component" value="Unassembled WGS sequence"/>
</dbReference>
<keyword evidence="2" id="KW-1185">Reference proteome</keyword>
<proteinExistence type="predicted"/>
<organism evidence="1 2">
    <name type="scientific">Araneus ventricosus</name>
    <name type="common">Orbweaver spider</name>
    <name type="synonym">Epeira ventricosa</name>
    <dbReference type="NCBI Taxonomy" id="182803"/>
    <lineage>
        <taxon>Eukaryota</taxon>
        <taxon>Metazoa</taxon>
        <taxon>Ecdysozoa</taxon>
        <taxon>Arthropoda</taxon>
        <taxon>Chelicerata</taxon>
        <taxon>Arachnida</taxon>
        <taxon>Araneae</taxon>
        <taxon>Araneomorphae</taxon>
        <taxon>Entelegynae</taxon>
        <taxon>Araneoidea</taxon>
        <taxon>Araneidae</taxon>
        <taxon>Araneus</taxon>
    </lineage>
</organism>
<dbReference type="AlphaFoldDB" id="A0A4Y2TQ48"/>
<gene>
    <name evidence="1" type="ORF">AVEN_44698_1</name>
</gene>
<reference evidence="1 2" key="1">
    <citation type="journal article" date="2019" name="Sci. Rep.">
        <title>Orb-weaving spider Araneus ventricosus genome elucidates the spidroin gene catalogue.</title>
        <authorList>
            <person name="Kono N."/>
            <person name="Nakamura H."/>
            <person name="Ohtoshi R."/>
            <person name="Moran D.A.P."/>
            <person name="Shinohara A."/>
            <person name="Yoshida Y."/>
            <person name="Fujiwara M."/>
            <person name="Mori M."/>
            <person name="Tomita M."/>
            <person name="Arakawa K."/>
        </authorList>
    </citation>
    <scope>NUCLEOTIDE SEQUENCE [LARGE SCALE GENOMIC DNA]</scope>
</reference>
<sequence>MVPTRRRTSAQGIKCLTVHSGHIPETSHRVWWLRKMVSTFTSLEPIGLFSVERVCVPLHQHCRNFETVLRMLVPACHLPCCTMCSGKCSPVSRCVFLLKDTILSMTDS</sequence>
<comment type="caution">
    <text evidence="1">The sequence shown here is derived from an EMBL/GenBank/DDBJ whole genome shotgun (WGS) entry which is preliminary data.</text>
</comment>
<evidence type="ECO:0000313" key="1">
    <source>
        <dbReference type="EMBL" id="GBO02779.1"/>
    </source>
</evidence>
<dbReference type="EMBL" id="BGPR01030339">
    <property type="protein sequence ID" value="GBO02779.1"/>
    <property type="molecule type" value="Genomic_DNA"/>
</dbReference>
<evidence type="ECO:0000313" key="2">
    <source>
        <dbReference type="Proteomes" id="UP000499080"/>
    </source>
</evidence>
<accession>A0A4Y2TQ48</accession>
<dbReference type="OrthoDB" id="7996123at2759"/>
<protein>
    <submittedName>
        <fullName evidence="1">Uncharacterized protein</fullName>
    </submittedName>
</protein>
<name>A0A4Y2TQ48_ARAVE</name>